<dbReference type="GO" id="GO:0051539">
    <property type="term" value="F:4 iron, 4 sulfur cluster binding"/>
    <property type="evidence" value="ECO:0007669"/>
    <property type="project" value="UniProtKB-KW"/>
</dbReference>
<protein>
    <submittedName>
        <fullName evidence="8">Radical SAM protein</fullName>
    </submittedName>
</protein>
<dbReference type="InterPro" id="IPR006158">
    <property type="entry name" value="Cobalamin-bd"/>
</dbReference>
<dbReference type="InterPro" id="IPR034466">
    <property type="entry name" value="Methyltransferase_Class_B"/>
</dbReference>
<evidence type="ECO:0000313" key="9">
    <source>
        <dbReference type="Proteomes" id="UP000063964"/>
    </source>
</evidence>
<evidence type="ECO:0000259" key="7">
    <source>
        <dbReference type="PROSITE" id="PS51918"/>
    </source>
</evidence>
<dbReference type="InterPro" id="IPR023404">
    <property type="entry name" value="rSAM_horseshoe"/>
</dbReference>
<dbReference type="AlphaFoldDB" id="A0A0X8JQ53"/>
<keyword evidence="5" id="KW-0411">Iron-sulfur</keyword>
<dbReference type="SFLD" id="SFLDS00029">
    <property type="entry name" value="Radical_SAM"/>
    <property type="match status" value="1"/>
</dbReference>
<gene>
    <name evidence="8" type="ORF">AXF15_07095</name>
</gene>
<dbReference type="Pfam" id="PF02310">
    <property type="entry name" value="B12-binding"/>
    <property type="match status" value="1"/>
</dbReference>
<dbReference type="NCBIfam" id="TIGR04072">
    <property type="entry name" value="rSAM_ladder_B12"/>
    <property type="match status" value="1"/>
</dbReference>
<dbReference type="InterPro" id="IPR058240">
    <property type="entry name" value="rSAM_sf"/>
</dbReference>
<comment type="cofactor">
    <cofactor evidence="1">
        <name>[4Fe-4S] cluster</name>
        <dbReference type="ChEBI" id="CHEBI:49883"/>
    </cofactor>
</comment>
<dbReference type="SMART" id="SM00729">
    <property type="entry name" value="Elp3"/>
    <property type="match status" value="1"/>
</dbReference>
<organism evidence="8 9">
    <name type="scientific">Desulfomicrobium orale DSM 12838</name>
    <dbReference type="NCBI Taxonomy" id="888061"/>
    <lineage>
        <taxon>Bacteria</taxon>
        <taxon>Pseudomonadati</taxon>
        <taxon>Thermodesulfobacteriota</taxon>
        <taxon>Desulfovibrionia</taxon>
        <taxon>Desulfovibrionales</taxon>
        <taxon>Desulfomicrobiaceae</taxon>
        <taxon>Desulfomicrobium</taxon>
    </lineage>
</organism>
<dbReference type="InterPro" id="IPR051198">
    <property type="entry name" value="BchE-like"/>
</dbReference>
<keyword evidence="4" id="KW-0408">Iron</keyword>
<dbReference type="PANTHER" id="PTHR43409">
    <property type="entry name" value="ANAEROBIC MAGNESIUM-PROTOPORPHYRIN IX MONOMETHYL ESTER CYCLASE-RELATED"/>
    <property type="match status" value="1"/>
</dbReference>
<dbReference type="EMBL" id="CP014230">
    <property type="protein sequence ID" value="AMD92890.1"/>
    <property type="molecule type" value="Genomic_DNA"/>
</dbReference>
<dbReference type="STRING" id="888061.AXF15_07095"/>
<evidence type="ECO:0000313" key="8">
    <source>
        <dbReference type="EMBL" id="AMD92890.1"/>
    </source>
</evidence>
<sequence>MMRVLLLATNTETEPYPVFPLGMAVVASALAAAGHTVKQLDCLALSNDFRKIRAACRCFRPDAVGISLRNLDNVDSLTPGSHWALDHVRDVVALVREVFTGPVFMGGPGFSLMPELILDHTGADHGIVGEGEAACREFLDMLAAGHTPPRLMRGSSRLTGPQMHGAEPDPDILGFYLTESGIANIQTKRGCPHSCIYCTYPALEGAAVRAREPEAVIADMERVARDHGAREIFFTDSVFNDRDGHWLLLAEAMARRGLRIPWSGFFHPAGMDREHIRLCRRAGLKAMELGTDAACDATLHGLRKGFDFAEAERTNALCVAERVPCAHFVIFGGPGETAETVREGLTNLGRLRHCVIFAFLGIRVYAGTPLARLAIRENVIDPASTCMQPTYYFSPHIDPQALEAELTLAFRGRRDRLFPPSEGQDRMRVMRRFGYRGILWDTLIRFPETGGAAS</sequence>
<evidence type="ECO:0000256" key="2">
    <source>
        <dbReference type="ARBA" id="ARBA00022691"/>
    </source>
</evidence>
<dbReference type="Pfam" id="PF04055">
    <property type="entry name" value="Radical_SAM"/>
    <property type="match status" value="1"/>
</dbReference>
<dbReference type="InterPro" id="IPR023969">
    <property type="entry name" value="CHP04072_B12-bd/rSAM"/>
</dbReference>
<dbReference type="OrthoDB" id="9804952at2"/>
<evidence type="ECO:0000259" key="6">
    <source>
        <dbReference type="PROSITE" id="PS51332"/>
    </source>
</evidence>
<dbReference type="PROSITE" id="PS51918">
    <property type="entry name" value="RADICAL_SAM"/>
    <property type="match status" value="1"/>
</dbReference>
<accession>A0A0X8JQ53</accession>
<evidence type="ECO:0000256" key="1">
    <source>
        <dbReference type="ARBA" id="ARBA00001966"/>
    </source>
</evidence>
<evidence type="ECO:0000256" key="4">
    <source>
        <dbReference type="ARBA" id="ARBA00023004"/>
    </source>
</evidence>
<feature type="domain" description="Radical SAM core" evidence="7">
    <location>
        <begin position="177"/>
        <end position="396"/>
    </location>
</feature>
<dbReference type="SFLD" id="SFLDG01082">
    <property type="entry name" value="B12-binding_domain_containing"/>
    <property type="match status" value="1"/>
</dbReference>
<keyword evidence="9" id="KW-1185">Reference proteome</keyword>
<dbReference type="InterPro" id="IPR007197">
    <property type="entry name" value="rSAM"/>
</dbReference>
<dbReference type="CDD" id="cd01335">
    <property type="entry name" value="Radical_SAM"/>
    <property type="match status" value="1"/>
</dbReference>
<keyword evidence="2" id="KW-0949">S-adenosyl-L-methionine</keyword>
<dbReference type="GO" id="GO:0005829">
    <property type="term" value="C:cytosol"/>
    <property type="evidence" value="ECO:0007669"/>
    <property type="project" value="TreeGrafter"/>
</dbReference>
<dbReference type="SUPFAM" id="SSF102114">
    <property type="entry name" value="Radical SAM enzymes"/>
    <property type="match status" value="1"/>
</dbReference>
<dbReference type="Gene3D" id="3.40.50.280">
    <property type="entry name" value="Cobalamin-binding domain"/>
    <property type="match status" value="1"/>
</dbReference>
<evidence type="ECO:0000256" key="3">
    <source>
        <dbReference type="ARBA" id="ARBA00022723"/>
    </source>
</evidence>
<dbReference type="PANTHER" id="PTHR43409:SF16">
    <property type="entry name" value="SLR0320 PROTEIN"/>
    <property type="match status" value="1"/>
</dbReference>
<dbReference type="Proteomes" id="UP000063964">
    <property type="component" value="Chromosome"/>
</dbReference>
<dbReference type="GO" id="GO:0003824">
    <property type="term" value="F:catalytic activity"/>
    <property type="evidence" value="ECO:0007669"/>
    <property type="project" value="InterPro"/>
</dbReference>
<dbReference type="KEGG" id="doa:AXF15_07095"/>
<dbReference type="PROSITE" id="PS51332">
    <property type="entry name" value="B12_BINDING"/>
    <property type="match status" value="1"/>
</dbReference>
<keyword evidence="3" id="KW-0479">Metal-binding</keyword>
<proteinExistence type="predicted"/>
<dbReference type="InterPro" id="IPR006638">
    <property type="entry name" value="Elp3/MiaA/NifB-like_rSAM"/>
</dbReference>
<name>A0A0X8JQ53_9BACT</name>
<evidence type="ECO:0000256" key="5">
    <source>
        <dbReference type="ARBA" id="ARBA00023014"/>
    </source>
</evidence>
<dbReference type="SFLD" id="SFLDG01123">
    <property type="entry name" value="methyltransferase_(Class_B)"/>
    <property type="match status" value="1"/>
</dbReference>
<dbReference type="GO" id="GO:0046872">
    <property type="term" value="F:metal ion binding"/>
    <property type="evidence" value="ECO:0007669"/>
    <property type="project" value="UniProtKB-KW"/>
</dbReference>
<feature type="domain" description="B12-binding" evidence="6">
    <location>
        <begin position="2"/>
        <end position="149"/>
    </location>
</feature>
<reference evidence="9" key="1">
    <citation type="submission" date="2016-02" db="EMBL/GenBank/DDBJ databases">
        <authorList>
            <person name="Holder M.E."/>
            <person name="Ajami N.J."/>
            <person name="Petrosino J.F."/>
        </authorList>
    </citation>
    <scope>NUCLEOTIDE SEQUENCE [LARGE SCALE GENOMIC DNA]</scope>
    <source>
        <strain evidence="9">DSM 12838</strain>
    </source>
</reference>
<dbReference type="Gene3D" id="3.80.30.20">
    <property type="entry name" value="tm_1862 like domain"/>
    <property type="match status" value="1"/>
</dbReference>
<dbReference type="GO" id="GO:0031419">
    <property type="term" value="F:cobalamin binding"/>
    <property type="evidence" value="ECO:0007669"/>
    <property type="project" value="InterPro"/>
</dbReference>